<feature type="compositionally biased region" description="Polar residues" evidence="1">
    <location>
        <begin position="1"/>
        <end position="14"/>
    </location>
</feature>
<reference evidence="4" key="1">
    <citation type="submission" date="2024-02" db="UniProtKB">
        <authorList>
            <consortium name="WormBaseParasite"/>
        </authorList>
    </citation>
    <scope>IDENTIFICATION</scope>
</reference>
<dbReference type="InterPro" id="IPR036734">
    <property type="entry name" value="Neur_chan_lig-bd_sf"/>
</dbReference>
<feature type="region of interest" description="Disordered" evidence="1">
    <location>
        <begin position="1"/>
        <end position="21"/>
    </location>
</feature>
<proteinExistence type="predicted"/>
<name>A0AAF3EHG9_9BILA</name>
<dbReference type="AlphaFoldDB" id="A0AAF3EHG9"/>
<accession>A0AAF3EHG9</accession>
<evidence type="ECO:0000313" key="3">
    <source>
        <dbReference type="Proteomes" id="UP000887575"/>
    </source>
</evidence>
<evidence type="ECO:0000256" key="1">
    <source>
        <dbReference type="SAM" id="MobiDB-lite"/>
    </source>
</evidence>
<feature type="domain" description="Neurotransmitter-gated ion-channel ligand-binding" evidence="2">
    <location>
        <begin position="28"/>
        <end position="129"/>
    </location>
</feature>
<dbReference type="Gene3D" id="2.70.170.10">
    <property type="entry name" value="Neurotransmitter-gated ion-channel ligand-binding domain"/>
    <property type="match status" value="1"/>
</dbReference>
<dbReference type="GO" id="GO:0005230">
    <property type="term" value="F:extracellular ligand-gated monoatomic ion channel activity"/>
    <property type="evidence" value="ECO:0007669"/>
    <property type="project" value="InterPro"/>
</dbReference>
<evidence type="ECO:0000313" key="4">
    <source>
        <dbReference type="WBParaSite" id="MBELARI_LOCUS13416"/>
    </source>
</evidence>
<dbReference type="Pfam" id="PF02931">
    <property type="entry name" value="Neur_chan_LBD"/>
    <property type="match status" value="1"/>
</dbReference>
<dbReference type="InterPro" id="IPR006202">
    <property type="entry name" value="Neur_chan_lig-bd"/>
</dbReference>
<protein>
    <recommendedName>
        <fullName evidence="2">Neurotransmitter-gated ion-channel ligand-binding domain-containing protein</fullName>
    </recommendedName>
</protein>
<organism evidence="3 4">
    <name type="scientific">Mesorhabditis belari</name>
    <dbReference type="NCBI Taxonomy" id="2138241"/>
    <lineage>
        <taxon>Eukaryota</taxon>
        <taxon>Metazoa</taxon>
        <taxon>Ecdysozoa</taxon>
        <taxon>Nematoda</taxon>
        <taxon>Chromadorea</taxon>
        <taxon>Rhabditida</taxon>
        <taxon>Rhabditina</taxon>
        <taxon>Rhabditomorpha</taxon>
        <taxon>Rhabditoidea</taxon>
        <taxon>Rhabditidae</taxon>
        <taxon>Mesorhabditinae</taxon>
        <taxon>Mesorhabditis</taxon>
    </lineage>
</organism>
<dbReference type="Proteomes" id="UP000887575">
    <property type="component" value="Unassembled WGS sequence"/>
</dbReference>
<dbReference type="WBParaSite" id="MBELARI_LOCUS13416">
    <property type="protein sequence ID" value="MBELARI_LOCUS13416"/>
    <property type="gene ID" value="MBELARI_LOCUS13416"/>
</dbReference>
<keyword evidence="3" id="KW-1185">Reference proteome</keyword>
<dbReference type="SUPFAM" id="SSF63712">
    <property type="entry name" value="Nicotinic receptor ligand binding domain-like"/>
    <property type="match status" value="1"/>
</dbReference>
<dbReference type="GO" id="GO:0016020">
    <property type="term" value="C:membrane"/>
    <property type="evidence" value="ECO:0007669"/>
    <property type="project" value="InterPro"/>
</dbReference>
<evidence type="ECO:0000259" key="2">
    <source>
        <dbReference type="Pfam" id="PF02931"/>
    </source>
</evidence>
<sequence length="136" mass="15695">MNESVTQFSNVNNENADEPPGYQNAVNNLYNQLFTGRGYNRYLSPIYGVKPKNATGWTGPKLHIHFDLWYIKLISLDAESQLLSICLQLKTFWRDTRLAWNASDFFDIEHIFVSSDAIWVPDTLIGNSFVFKENNL</sequence>